<dbReference type="PROSITE" id="PS00194">
    <property type="entry name" value="THIOREDOXIN_1"/>
    <property type="match status" value="1"/>
</dbReference>
<keyword evidence="7" id="KW-0676">Redox-active center</keyword>
<evidence type="ECO:0000256" key="3">
    <source>
        <dbReference type="ARBA" id="ARBA00013831"/>
    </source>
</evidence>
<keyword evidence="5" id="KW-0574">Periplasm</keyword>
<reference evidence="10 11" key="1">
    <citation type="submission" date="2024-09" db="EMBL/GenBank/DDBJ databases">
        <authorList>
            <person name="Sun Q."/>
            <person name="Mori K."/>
        </authorList>
    </citation>
    <scope>NUCLEOTIDE SEQUENCE [LARGE SCALE GENOMIC DNA]</scope>
    <source>
        <strain evidence="10 11">CCM 8677</strain>
    </source>
</reference>
<evidence type="ECO:0000256" key="2">
    <source>
        <dbReference type="ARBA" id="ARBA00005791"/>
    </source>
</evidence>
<evidence type="ECO:0000256" key="4">
    <source>
        <dbReference type="ARBA" id="ARBA00022729"/>
    </source>
</evidence>
<evidence type="ECO:0000256" key="1">
    <source>
        <dbReference type="ARBA" id="ARBA00004418"/>
    </source>
</evidence>
<dbReference type="EMBL" id="JBHLXJ010000003">
    <property type="protein sequence ID" value="MFC0348941.1"/>
    <property type="molecule type" value="Genomic_DNA"/>
</dbReference>
<dbReference type="SUPFAM" id="SSF52833">
    <property type="entry name" value="Thioredoxin-like"/>
    <property type="match status" value="1"/>
</dbReference>
<protein>
    <recommendedName>
        <fullName evidence="3">Thiol:disulfide interchange protein DsbA</fullName>
    </recommendedName>
</protein>
<dbReference type="PROSITE" id="PS51352">
    <property type="entry name" value="THIOREDOXIN_2"/>
    <property type="match status" value="1"/>
</dbReference>
<keyword evidence="6" id="KW-1015">Disulfide bond</keyword>
<dbReference type="InterPro" id="IPR050824">
    <property type="entry name" value="Thiol_disulfide_DsbA"/>
</dbReference>
<dbReference type="Proteomes" id="UP001589844">
    <property type="component" value="Unassembled WGS sequence"/>
</dbReference>
<dbReference type="InterPro" id="IPR023205">
    <property type="entry name" value="DsbA/DsbL"/>
</dbReference>
<sequence>MRLFRQLLLISLSFIAISASAQNVPRLGQEYTVLDRPQPVEAGKKVEITEFFGYFCPACNAFEPYLEAWIKKQGDRIVVKRVHVNFHELVTQQKLFYTLEAMGKVDEYQLKTFNAYHVDRNRLSTDAEVMKYVEKVGLDKKKFTDIYSSFAIQSKLSRAAQLMTDYKINGVPTVVIDGRFVVSPADLNAKSRNTSTDPANHAGLKVMDWIVDKVYQEKNSVKAAPAVTAATAASAATAAPAPTKKK</sequence>
<comment type="subcellular location">
    <subcellularLocation>
        <location evidence="1">Periplasm</location>
    </subcellularLocation>
</comment>
<dbReference type="InterPro" id="IPR013766">
    <property type="entry name" value="Thioredoxin_domain"/>
</dbReference>
<keyword evidence="4 8" id="KW-0732">Signal</keyword>
<keyword evidence="11" id="KW-1185">Reference proteome</keyword>
<comment type="similarity">
    <text evidence="2">Belongs to the thioredoxin family. DsbA subfamily.</text>
</comment>
<feature type="signal peptide" evidence="8">
    <location>
        <begin position="1"/>
        <end position="21"/>
    </location>
</feature>
<dbReference type="InterPro" id="IPR036249">
    <property type="entry name" value="Thioredoxin-like_sf"/>
</dbReference>
<evidence type="ECO:0000256" key="7">
    <source>
        <dbReference type="ARBA" id="ARBA00023284"/>
    </source>
</evidence>
<dbReference type="Pfam" id="PF01323">
    <property type="entry name" value="DSBA"/>
    <property type="match status" value="1"/>
</dbReference>
<evidence type="ECO:0000256" key="6">
    <source>
        <dbReference type="ARBA" id="ARBA00023157"/>
    </source>
</evidence>
<evidence type="ECO:0000313" key="11">
    <source>
        <dbReference type="Proteomes" id="UP001589844"/>
    </source>
</evidence>
<feature type="domain" description="Thioredoxin" evidence="9">
    <location>
        <begin position="10"/>
        <end position="138"/>
    </location>
</feature>
<comment type="caution">
    <text evidence="10">The sequence shown here is derived from an EMBL/GenBank/DDBJ whole genome shotgun (WGS) entry which is preliminary data.</text>
</comment>
<evidence type="ECO:0000256" key="5">
    <source>
        <dbReference type="ARBA" id="ARBA00022764"/>
    </source>
</evidence>
<dbReference type="CDD" id="cd03019">
    <property type="entry name" value="DsbA_DsbA"/>
    <property type="match status" value="1"/>
</dbReference>
<dbReference type="PANTHER" id="PTHR35891">
    <property type="entry name" value="THIOL:DISULFIDE INTERCHANGE PROTEIN DSBA"/>
    <property type="match status" value="1"/>
</dbReference>
<dbReference type="InterPro" id="IPR017937">
    <property type="entry name" value="Thioredoxin_CS"/>
</dbReference>
<dbReference type="InterPro" id="IPR001853">
    <property type="entry name" value="DSBA-like_thioredoxin_dom"/>
</dbReference>
<dbReference type="Gene3D" id="3.40.30.10">
    <property type="entry name" value="Glutaredoxin"/>
    <property type="match status" value="1"/>
</dbReference>
<organism evidence="10 11">
    <name type="scientific">Undibacterium danionis</name>
    <dbReference type="NCBI Taxonomy" id="1812100"/>
    <lineage>
        <taxon>Bacteria</taxon>
        <taxon>Pseudomonadati</taxon>
        <taxon>Pseudomonadota</taxon>
        <taxon>Betaproteobacteria</taxon>
        <taxon>Burkholderiales</taxon>
        <taxon>Oxalobacteraceae</taxon>
        <taxon>Undibacterium</taxon>
    </lineage>
</organism>
<dbReference type="PANTHER" id="PTHR35891:SF3">
    <property type="entry name" value="THIOL:DISULFIDE INTERCHANGE PROTEIN DSBL"/>
    <property type="match status" value="1"/>
</dbReference>
<proteinExistence type="inferred from homology"/>
<feature type="chain" id="PRO_5045455197" description="Thiol:disulfide interchange protein DsbA" evidence="8">
    <location>
        <begin position="22"/>
        <end position="246"/>
    </location>
</feature>
<evidence type="ECO:0000256" key="8">
    <source>
        <dbReference type="SAM" id="SignalP"/>
    </source>
</evidence>
<gene>
    <name evidence="10" type="ORF">ACFFJH_03905</name>
</gene>
<name>A0ABV6ID05_9BURK</name>
<evidence type="ECO:0000313" key="10">
    <source>
        <dbReference type="EMBL" id="MFC0348941.1"/>
    </source>
</evidence>
<dbReference type="RefSeq" id="WP_390210201.1">
    <property type="nucleotide sequence ID" value="NZ_JBHLXJ010000003.1"/>
</dbReference>
<accession>A0ABV6ID05</accession>
<evidence type="ECO:0000259" key="9">
    <source>
        <dbReference type="PROSITE" id="PS51352"/>
    </source>
</evidence>